<dbReference type="Gene3D" id="2.30.30.760">
    <property type="match status" value="1"/>
</dbReference>
<evidence type="ECO:0000256" key="7">
    <source>
        <dbReference type="RuleBase" id="RU362063"/>
    </source>
</evidence>
<dbReference type="InterPro" id="IPR039246">
    <property type="entry name" value="Flagellar_FlgA"/>
</dbReference>
<dbReference type="InterPro" id="IPR013974">
    <property type="entry name" value="SAF"/>
</dbReference>
<protein>
    <recommendedName>
        <fullName evidence="3 7">Flagella basal body P-ring formation protein FlgA</fullName>
    </recommendedName>
</protein>
<evidence type="ECO:0000256" key="4">
    <source>
        <dbReference type="ARBA" id="ARBA00022729"/>
    </source>
</evidence>
<feature type="chain" id="PRO_5045003797" description="Flagella basal body P-ring formation protein FlgA" evidence="7">
    <location>
        <begin position="25"/>
        <end position="234"/>
    </location>
</feature>
<feature type="domain" description="SAF" evidence="8">
    <location>
        <begin position="109"/>
        <end position="171"/>
    </location>
</feature>
<gene>
    <name evidence="9" type="primary">flgA</name>
    <name evidence="9" type="ORF">RBH19_01245</name>
</gene>
<dbReference type="EMBL" id="JAVDDT010000001">
    <property type="protein sequence ID" value="MDQ2068496.1"/>
    <property type="molecule type" value="Genomic_DNA"/>
</dbReference>
<dbReference type="InterPro" id="IPR041231">
    <property type="entry name" value="FlgA_N"/>
</dbReference>
<name>A0ABU0W3H3_9GAMM</name>
<evidence type="ECO:0000256" key="1">
    <source>
        <dbReference type="ARBA" id="ARBA00004418"/>
    </source>
</evidence>
<dbReference type="Proteomes" id="UP001239019">
    <property type="component" value="Unassembled WGS sequence"/>
</dbReference>
<sequence>MTSCRRIQALTLIAGLMAGVPAWAEWQPHQDIAAAAEAFVTGQMSRNAEVTAVAGGIDNRLRLRRCEGELEAWLPTGRRLEGSSTTIGVRCPGPVQWRVFVPVSLQVMSAVVVAQGPLQRGQVIGPEDIGVETRNTGALRREYFTRPEDLLGMRLRRHVAPGSILQANHVEIQQLVRRGQRLMLLASNGRVEISMAGRALQDGARGQRIRVENLSSGKELEGIVTGEGTVEIRF</sequence>
<dbReference type="InterPro" id="IPR017585">
    <property type="entry name" value="SAF_FlgA"/>
</dbReference>
<keyword evidence="5 7" id="KW-0574">Periplasm</keyword>
<dbReference type="RefSeq" id="WP_306726981.1">
    <property type="nucleotide sequence ID" value="NZ_JAVDDT010000001.1"/>
</dbReference>
<evidence type="ECO:0000313" key="10">
    <source>
        <dbReference type="Proteomes" id="UP001239019"/>
    </source>
</evidence>
<comment type="similarity">
    <text evidence="2 7">Belongs to the FlgA family.</text>
</comment>
<evidence type="ECO:0000256" key="2">
    <source>
        <dbReference type="ARBA" id="ARBA00010474"/>
    </source>
</evidence>
<reference evidence="9 10" key="1">
    <citation type="submission" date="2023-08" db="EMBL/GenBank/DDBJ databases">
        <title>Whole-genome sequencing of halo(alkali)philic microorganisms from hypersaline lakes.</title>
        <authorList>
            <person name="Sorokin D.Y."/>
            <person name="Abbas B."/>
            <person name="Merkel A.Y."/>
        </authorList>
    </citation>
    <scope>NUCLEOTIDE SEQUENCE [LARGE SCALE GENOMIC DNA]</scope>
    <source>
        <strain evidence="9 10">AB-CW4</strain>
    </source>
</reference>
<comment type="caution">
    <text evidence="9">The sequence shown here is derived from an EMBL/GenBank/DDBJ whole genome shotgun (WGS) entry which is preliminary data.</text>
</comment>
<dbReference type="PANTHER" id="PTHR36307:SF1">
    <property type="entry name" value="FLAGELLA BASAL BODY P-RING FORMATION PROTEIN FLGA"/>
    <property type="match status" value="1"/>
</dbReference>
<accession>A0ABU0W3H3</accession>
<dbReference type="Gene3D" id="3.90.1210.10">
    <property type="entry name" value="Antifreeze-like/N-acetylneuraminic acid synthase C-terminal domain"/>
    <property type="match status" value="1"/>
</dbReference>
<dbReference type="CDD" id="cd11614">
    <property type="entry name" value="SAF_CpaB_FlgA_like"/>
    <property type="match status" value="1"/>
</dbReference>
<comment type="subcellular location">
    <subcellularLocation>
        <location evidence="1 7">Periplasm</location>
    </subcellularLocation>
</comment>
<dbReference type="NCBIfam" id="TIGR03170">
    <property type="entry name" value="flgA_cterm"/>
    <property type="match status" value="1"/>
</dbReference>
<dbReference type="SMART" id="SM00858">
    <property type="entry name" value="SAF"/>
    <property type="match status" value="1"/>
</dbReference>
<keyword evidence="9" id="KW-0966">Cell projection</keyword>
<keyword evidence="10" id="KW-1185">Reference proteome</keyword>
<dbReference type="PANTHER" id="PTHR36307">
    <property type="entry name" value="FLAGELLA BASAL BODY P-RING FORMATION PROTEIN FLGA"/>
    <property type="match status" value="1"/>
</dbReference>
<keyword evidence="9" id="KW-0282">Flagellum</keyword>
<evidence type="ECO:0000259" key="8">
    <source>
        <dbReference type="SMART" id="SM00858"/>
    </source>
</evidence>
<feature type="signal peptide" evidence="7">
    <location>
        <begin position="1"/>
        <end position="24"/>
    </location>
</feature>
<evidence type="ECO:0000256" key="5">
    <source>
        <dbReference type="ARBA" id="ARBA00022764"/>
    </source>
</evidence>
<comment type="function">
    <text evidence="6 7">Involved in the assembly process of the P-ring formation. It may associate with FlgF on the rod constituting a structure essential for the P-ring assembly or may act as a modulator protein for the P-ring assembly.</text>
</comment>
<keyword evidence="7" id="KW-1005">Bacterial flagellum biogenesis</keyword>
<organism evidence="9 10">
    <name type="scientific">Natronospira bacteriovora</name>
    <dbReference type="NCBI Taxonomy" id="3069753"/>
    <lineage>
        <taxon>Bacteria</taxon>
        <taxon>Pseudomonadati</taxon>
        <taxon>Pseudomonadota</taxon>
        <taxon>Gammaproteobacteria</taxon>
        <taxon>Natronospirales</taxon>
        <taxon>Natronospiraceae</taxon>
        <taxon>Natronospira</taxon>
    </lineage>
</organism>
<dbReference type="Pfam" id="PF17656">
    <property type="entry name" value="ChapFlgA_N"/>
    <property type="match status" value="1"/>
</dbReference>
<evidence type="ECO:0000313" key="9">
    <source>
        <dbReference type="EMBL" id="MDQ2068496.1"/>
    </source>
</evidence>
<keyword evidence="9" id="KW-0969">Cilium</keyword>
<evidence type="ECO:0000256" key="3">
    <source>
        <dbReference type="ARBA" id="ARBA00014754"/>
    </source>
</evidence>
<proteinExistence type="inferred from homology"/>
<evidence type="ECO:0000256" key="6">
    <source>
        <dbReference type="ARBA" id="ARBA00025643"/>
    </source>
</evidence>
<keyword evidence="4 7" id="KW-0732">Signal</keyword>
<dbReference type="Pfam" id="PF13144">
    <property type="entry name" value="ChapFlgA"/>
    <property type="match status" value="1"/>
</dbReference>